<feature type="domain" description="AAA+ ATPase" evidence="1">
    <location>
        <begin position="162"/>
        <end position="309"/>
    </location>
</feature>
<comment type="caution">
    <text evidence="2">The sequence shown here is derived from an EMBL/GenBank/DDBJ whole genome shotgun (WGS) entry which is preliminary data.</text>
</comment>
<dbReference type="InterPro" id="IPR027417">
    <property type="entry name" value="P-loop_NTPase"/>
</dbReference>
<evidence type="ECO:0000313" key="2">
    <source>
        <dbReference type="EMBL" id="MFH7599280.1"/>
    </source>
</evidence>
<accession>A0ABW7PMC4</accession>
<organism evidence="2 3">
    <name type="scientific">Streptomyces racemochromogenes</name>
    <dbReference type="NCBI Taxonomy" id="67353"/>
    <lineage>
        <taxon>Bacteria</taxon>
        <taxon>Bacillati</taxon>
        <taxon>Actinomycetota</taxon>
        <taxon>Actinomycetes</taxon>
        <taxon>Kitasatosporales</taxon>
        <taxon>Streptomycetaceae</taxon>
        <taxon>Streptomyces</taxon>
    </lineage>
</organism>
<proteinExistence type="predicted"/>
<dbReference type="SUPFAM" id="SSF52540">
    <property type="entry name" value="P-loop containing nucleoside triphosphate hydrolases"/>
    <property type="match status" value="1"/>
</dbReference>
<dbReference type="Gene3D" id="3.40.50.300">
    <property type="entry name" value="P-loop containing nucleotide triphosphate hydrolases"/>
    <property type="match status" value="1"/>
</dbReference>
<dbReference type="Proteomes" id="UP001610631">
    <property type="component" value="Unassembled WGS sequence"/>
</dbReference>
<keyword evidence="3" id="KW-1185">Reference proteome</keyword>
<dbReference type="EMBL" id="JBBDHD010000117">
    <property type="protein sequence ID" value="MFH7599280.1"/>
    <property type="molecule type" value="Genomic_DNA"/>
</dbReference>
<dbReference type="SMART" id="SM00382">
    <property type="entry name" value="AAA"/>
    <property type="match status" value="1"/>
</dbReference>
<evidence type="ECO:0000313" key="3">
    <source>
        <dbReference type="Proteomes" id="UP001610631"/>
    </source>
</evidence>
<reference evidence="2 3" key="1">
    <citation type="submission" date="2024-03" db="EMBL/GenBank/DDBJ databases">
        <title>Whole genome sequencing of Streptomyces racemochromogenes, to identify antimicrobial biosynthetic gene clusters.</title>
        <authorList>
            <person name="Suryawanshi P."/>
            <person name="Krishnaraj P.U."/>
            <person name="Arun Y.P."/>
            <person name="Suryawanshi M.P."/>
            <person name="Rakshit O."/>
        </authorList>
    </citation>
    <scope>NUCLEOTIDE SEQUENCE [LARGE SCALE GENOMIC DNA]</scope>
    <source>
        <strain evidence="2 3">AUDT626</strain>
    </source>
</reference>
<sequence length="1297" mass="141717">MIKATKAEFADLLKELVFGLPVRARQPKPPQTLVARLADRSTSSVSAWFTGESVPPPEVLKAVLDGLMKDPSIRFQYWLRPERDRFESIARQLMLISTIHTHNVTGFGEYQRLLELSKEAHKDASVVAQEGVKAHGSVALEKLYVRRSIEQSILETVMSRASVSAQLVTGEPGCGKTSLLWSLHRQLAETDGVKPLFVRASYLIDGLTRPADPTAVTAEALERAVACSQQLKYRPVVLIDTLDLLVAHSQGVAAVQKVLAAMDERDVPVVLTCRPEEAVELQFPPQPDDEDTAETDISVAEAVAFRRPQLTLGLYSDDERNQAVSRHAAVFCPDSQNGAGAAKRLAKDILDAVYQGLPVKEVCSNPLYLRMLFDLYTPNPPLQQIDAGGLFDRVRVKRVLCDERAGGGERDERSDWNLTAISHALARYMLSANNIEYRPREAADVLERLLPGVPRQRIDAELTELRRRGLLVDAPAGGLRFFHQTFFEFMAAEYLRTSERGAELVARMTVHPQDLVLAAVAGQLIRRADAGTGSALLRPLLEHEVLADRALEWYADMRDPGADDVASARDALRQASTHALKRFTERLPGHRHPSARRWVDDLTIVWERSEQQPPLRRMLFATVGRLASQHPDEALRFCTRQGDNEAARPDANQQRLAWWVGQGPPFLKAHKLDWLSLFAALFPHDAGQSISWLGHLSRTLAGAGAYGIVAEAAAQVERSVDRSPARRRARLRLLALPTFETVLDDRPAKVRGDIADLEQSVGRLWAGAQPETEEAAAKCLTEALKDGDQGAGRARLHGAGLLTASLTEERARQAIAQLLDVGSAGVQAAVLTHVLVPVLLGRATAFRDVLAATCRSELACLPRPSKDPDGSRNRARWLAEAVDKAIEKNLAPDRLPALLPSDAEPAVWLTRDGLTGLLGPAAAAGHAPALAAVKIWAASTATTRETAGWSAEDIRKSLRSHLTDDVLAALLTEGLDQGQWGELTILIEAAGAASLSPPVQAAPRLKNLTRALGVSQLKDLAQPFTASRQIQLWRTLIRHWAWTPPTPDEVARALANGDSTYISLLLLIEDSAQHPTWEWRNVEEMIKQLHKDVETRPERKAGASSPHRALATLLVRQRPLPAVEARAVVDTVLDLTLPAGDALATIDASYARLATDLLGRLAVCNPDEAAYGLAEAGRRLGSWRNSVTEHFAKIIPPILGTVLAHLDAGARQQLVLDLAHAEPATGLAAVTAFSMLAGTSAQPPSWYQDLGSDTALSPRVRSAVTSHLHRYARIRCGGPWPELLRTGPEPRHSNPGR</sequence>
<evidence type="ECO:0000259" key="1">
    <source>
        <dbReference type="SMART" id="SM00382"/>
    </source>
</evidence>
<name>A0ABW7PMC4_9ACTN</name>
<protein>
    <recommendedName>
        <fullName evidence="1">AAA+ ATPase domain-containing protein</fullName>
    </recommendedName>
</protein>
<dbReference type="RefSeq" id="WP_395512929.1">
    <property type="nucleotide sequence ID" value="NZ_JBBDHD010000117.1"/>
</dbReference>
<gene>
    <name evidence="2" type="ORF">WDV06_29905</name>
</gene>
<dbReference type="InterPro" id="IPR003593">
    <property type="entry name" value="AAA+_ATPase"/>
</dbReference>